<reference evidence="2 3" key="1">
    <citation type="submission" date="2019-03" db="EMBL/GenBank/DDBJ databases">
        <title>Genomic Encyclopedia of Type Strains, Phase IV (KMG-IV): sequencing the most valuable type-strain genomes for metagenomic binning, comparative biology and taxonomic classification.</title>
        <authorList>
            <person name="Goeker M."/>
        </authorList>
    </citation>
    <scope>NUCLEOTIDE SEQUENCE [LARGE SCALE GENOMIC DNA]</scope>
    <source>
        <strain evidence="2 3">DSM 15505</strain>
    </source>
</reference>
<feature type="transmembrane region" description="Helical" evidence="1">
    <location>
        <begin position="105"/>
        <end position="123"/>
    </location>
</feature>
<keyword evidence="1" id="KW-0472">Membrane</keyword>
<evidence type="ECO:0000256" key="1">
    <source>
        <dbReference type="SAM" id="Phobius"/>
    </source>
</evidence>
<evidence type="ECO:0000313" key="3">
    <source>
        <dbReference type="Proteomes" id="UP000295830"/>
    </source>
</evidence>
<accession>A0A4R7K1D0</accession>
<gene>
    <name evidence="2" type="ORF">DES49_0243</name>
</gene>
<dbReference type="RefSeq" id="WP_133734563.1">
    <property type="nucleotide sequence ID" value="NZ_SOAX01000001.1"/>
</dbReference>
<feature type="transmembrane region" description="Helical" evidence="1">
    <location>
        <begin position="12"/>
        <end position="29"/>
    </location>
</feature>
<comment type="caution">
    <text evidence="2">The sequence shown here is derived from an EMBL/GenBank/DDBJ whole genome shotgun (WGS) entry which is preliminary data.</text>
</comment>
<sequence length="137" mass="15626">MTETTDRRLPVALLALRLGVFIVMIMWTLDKFVQPQHTAGVFENFYGLSGFGPSIFMVLGALQLILVFAFLFGVAKRFSYGLVFLLHGVSTLSSYAQYLDAFNNLLFFAAWPMLAACFALYYLRDQDTLMTWDQLRK</sequence>
<protein>
    <recommendedName>
        <fullName evidence="4">DoxX-like protein</fullName>
    </recommendedName>
</protein>
<keyword evidence="1" id="KW-1133">Transmembrane helix</keyword>
<dbReference type="EMBL" id="SOAX01000001">
    <property type="protein sequence ID" value="TDT44144.1"/>
    <property type="molecule type" value="Genomic_DNA"/>
</dbReference>
<organism evidence="2 3">
    <name type="scientific">Halospina denitrificans</name>
    <dbReference type="NCBI Taxonomy" id="332522"/>
    <lineage>
        <taxon>Bacteria</taxon>
        <taxon>Pseudomonadati</taxon>
        <taxon>Pseudomonadota</taxon>
        <taxon>Gammaproteobacteria</taxon>
        <taxon>Halospina</taxon>
    </lineage>
</organism>
<keyword evidence="3" id="KW-1185">Reference proteome</keyword>
<dbReference type="AlphaFoldDB" id="A0A4R7K1D0"/>
<keyword evidence="1" id="KW-0812">Transmembrane</keyword>
<feature type="transmembrane region" description="Helical" evidence="1">
    <location>
        <begin position="78"/>
        <end position="99"/>
    </location>
</feature>
<name>A0A4R7K1D0_9GAMM</name>
<dbReference type="Proteomes" id="UP000295830">
    <property type="component" value="Unassembled WGS sequence"/>
</dbReference>
<evidence type="ECO:0008006" key="4">
    <source>
        <dbReference type="Google" id="ProtNLM"/>
    </source>
</evidence>
<feature type="transmembrane region" description="Helical" evidence="1">
    <location>
        <begin position="49"/>
        <end position="71"/>
    </location>
</feature>
<evidence type="ECO:0000313" key="2">
    <source>
        <dbReference type="EMBL" id="TDT44144.1"/>
    </source>
</evidence>
<proteinExistence type="predicted"/>
<dbReference type="OrthoDB" id="7355622at2"/>